<keyword evidence="3" id="KW-1185">Reference proteome</keyword>
<accession>A0A8J2P8V6</accession>
<gene>
    <name evidence="2" type="ORF">AFUS01_LOCUS19143</name>
</gene>
<evidence type="ECO:0000313" key="2">
    <source>
        <dbReference type="EMBL" id="CAG7730502.1"/>
    </source>
</evidence>
<comment type="caution">
    <text evidence="2">The sequence shown here is derived from an EMBL/GenBank/DDBJ whole genome shotgun (WGS) entry which is preliminary data.</text>
</comment>
<dbReference type="EMBL" id="CAJVCH010195537">
    <property type="protein sequence ID" value="CAG7730502.1"/>
    <property type="molecule type" value="Genomic_DNA"/>
</dbReference>
<feature type="coiled-coil region" evidence="1">
    <location>
        <begin position="28"/>
        <end position="83"/>
    </location>
</feature>
<reference evidence="2" key="1">
    <citation type="submission" date="2021-06" db="EMBL/GenBank/DDBJ databases">
        <authorList>
            <person name="Hodson N. C."/>
            <person name="Mongue J. A."/>
            <person name="Jaron S. K."/>
        </authorList>
    </citation>
    <scope>NUCLEOTIDE SEQUENCE</scope>
</reference>
<keyword evidence="1" id="KW-0175">Coiled coil</keyword>
<evidence type="ECO:0000256" key="1">
    <source>
        <dbReference type="SAM" id="Coils"/>
    </source>
</evidence>
<evidence type="ECO:0000313" key="3">
    <source>
        <dbReference type="Proteomes" id="UP000708208"/>
    </source>
</evidence>
<organism evidence="2 3">
    <name type="scientific">Allacma fusca</name>
    <dbReference type="NCBI Taxonomy" id="39272"/>
    <lineage>
        <taxon>Eukaryota</taxon>
        <taxon>Metazoa</taxon>
        <taxon>Ecdysozoa</taxon>
        <taxon>Arthropoda</taxon>
        <taxon>Hexapoda</taxon>
        <taxon>Collembola</taxon>
        <taxon>Symphypleona</taxon>
        <taxon>Sminthuridae</taxon>
        <taxon>Allacma</taxon>
    </lineage>
</organism>
<proteinExistence type="predicted"/>
<name>A0A8J2P8V6_9HEXA</name>
<dbReference type="AlphaFoldDB" id="A0A8J2P8V6"/>
<sequence>MKDMCEAFGIPPVNPEAPLSASLFLSVMSKVLNSNTALQTRIEALETRATLMEGFKESYDQYSDCVDLKLMNLQKRIDTLEAEPRRRSVVIGGLSVGNLSCNATVKKFLMDQMKLQLPFERAFKLQPAGKRTREDFPPLIKVVFPDQASKTILFKSKNLLKDSPYYIRDDFTAVEREKRKLLTNELKKAENQGEIIKLRGTTLTLDNVKFVVKKGKVTKVAPSHTPMQISYD</sequence>
<dbReference type="Proteomes" id="UP000708208">
    <property type="component" value="Unassembled WGS sequence"/>
</dbReference>
<feature type="coiled-coil region" evidence="1">
    <location>
        <begin position="172"/>
        <end position="199"/>
    </location>
</feature>
<dbReference type="OrthoDB" id="7417618at2759"/>
<protein>
    <submittedName>
        <fullName evidence="2">Uncharacterized protein</fullName>
    </submittedName>
</protein>